<dbReference type="EMBL" id="LT882688">
    <property type="protein sequence ID" value="SMY29983.1"/>
    <property type="molecule type" value="Genomic_DNA"/>
</dbReference>
<evidence type="ECO:0000256" key="9">
    <source>
        <dbReference type="ARBA" id="ARBA00023212"/>
    </source>
</evidence>
<keyword evidence="7" id="KW-0963">Cytoplasm</keyword>
<evidence type="ECO:0000256" key="4">
    <source>
        <dbReference type="ARBA" id="ARBA00008952"/>
    </source>
</evidence>
<keyword evidence="9" id="KW-0206">Cytoskeleton</keyword>
<comment type="subcellular location">
    <subcellularLocation>
        <location evidence="3">Chromosome</location>
        <location evidence="3">Centromere</location>
        <location evidence="3">Kinetochore</location>
    </subcellularLocation>
    <subcellularLocation>
        <location evidence="2">Cytoplasm</location>
        <location evidence="2">Cytoskeleton</location>
        <location evidence="2">Spindle</location>
    </subcellularLocation>
    <subcellularLocation>
        <location evidence="1">Nucleus</location>
    </subcellularLocation>
</comment>
<organism evidence="14 15">
    <name type="scientific">Zymoseptoria tritici ST99CH_1A5</name>
    <dbReference type="NCBI Taxonomy" id="1276529"/>
    <lineage>
        <taxon>Eukaryota</taxon>
        <taxon>Fungi</taxon>
        <taxon>Dikarya</taxon>
        <taxon>Ascomycota</taxon>
        <taxon>Pezizomycotina</taxon>
        <taxon>Dothideomycetes</taxon>
        <taxon>Dothideomycetidae</taxon>
        <taxon>Mycosphaerellales</taxon>
        <taxon>Mycosphaerellaceae</taxon>
        <taxon>Zymoseptoria</taxon>
    </lineage>
</organism>
<dbReference type="GO" id="GO:0042729">
    <property type="term" value="C:DASH complex"/>
    <property type="evidence" value="ECO:0007669"/>
    <property type="project" value="InterPro"/>
</dbReference>
<dbReference type="GO" id="GO:0005876">
    <property type="term" value="C:spindle microtubule"/>
    <property type="evidence" value="ECO:0007669"/>
    <property type="project" value="InterPro"/>
</dbReference>
<protein>
    <recommendedName>
        <fullName evidence="5">DASH complex subunit SPC19</fullName>
    </recommendedName>
    <alternativeName>
        <fullName evidence="12">Outer kinetochore protein SPC19</fullName>
    </alternativeName>
</protein>
<keyword evidence="10" id="KW-0539">Nucleus</keyword>
<name>A0A1Y6M003_ZYMTR</name>
<dbReference type="AlphaFoldDB" id="A0A1Y6M003"/>
<evidence type="ECO:0000256" key="11">
    <source>
        <dbReference type="ARBA" id="ARBA00023328"/>
    </source>
</evidence>
<dbReference type="PANTHER" id="PTHR28262:SF1">
    <property type="entry name" value="DASH COMPLEX SUBUNIT SPC19"/>
    <property type="match status" value="1"/>
</dbReference>
<evidence type="ECO:0000256" key="1">
    <source>
        <dbReference type="ARBA" id="ARBA00004123"/>
    </source>
</evidence>
<keyword evidence="11" id="KW-0137">Centromere</keyword>
<proteinExistence type="inferred from homology"/>
<dbReference type="Pfam" id="PF08287">
    <property type="entry name" value="DASH_Spc19"/>
    <property type="match status" value="1"/>
</dbReference>
<evidence type="ECO:0000256" key="12">
    <source>
        <dbReference type="ARBA" id="ARBA00032583"/>
    </source>
</evidence>
<evidence type="ECO:0000256" key="6">
    <source>
        <dbReference type="ARBA" id="ARBA00022454"/>
    </source>
</evidence>
<sequence>MDTSTTTALSGCVTSLQHSMSLLESSISILDSGVSDYPRLSRVLSTTRHFELVSEHDLTSAQSTLLSEIGPEVEVLLGRVEKYLDGLERREKGLIAKADLQEGRLGSGSKDDRGTGRKSPVRGTGTLEEMKGLQLRQKKERLSYAVERLELQASQRQRQLRKSMAVQSLED</sequence>
<dbReference type="Proteomes" id="UP000215453">
    <property type="component" value="Chromosome 13"/>
</dbReference>
<evidence type="ECO:0000256" key="7">
    <source>
        <dbReference type="ARBA" id="ARBA00022490"/>
    </source>
</evidence>
<dbReference type="GO" id="GO:0008608">
    <property type="term" value="P:attachment of spindle microtubules to kinetochore"/>
    <property type="evidence" value="ECO:0007669"/>
    <property type="project" value="InterPro"/>
</dbReference>
<accession>A0A1Y6M003</accession>
<evidence type="ECO:0000256" key="8">
    <source>
        <dbReference type="ARBA" id="ARBA00022838"/>
    </source>
</evidence>
<evidence type="ECO:0000313" key="15">
    <source>
        <dbReference type="Proteomes" id="UP000215453"/>
    </source>
</evidence>
<evidence type="ECO:0000313" key="14">
    <source>
        <dbReference type="EMBL" id="SMY29983.1"/>
    </source>
</evidence>
<gene>
    <name evidence="14" type="ORF">ZT1A5_G11433</name>
</gene>
<dbReference type="InterPro" id="IPR013251">
    <property type="entry name" value="DASH_Spc19"/>
</dbReference>
<evidence type="ECO:0000256" key="2">
    <source>
        <dbReference type="ARBA" id="ARBA00004186"/>
    </source>
</evidence>
<keyword evidence="8" id="KW-0995">Kinetochore</keyword>
<dbReference type="PANTHER" id="PTHR28262">
    <property type="entry name" value="DASH COMPLEX SUBUNIT SPC19"/>
    <property type="match status" value="1"/>
</dbReference>
<feature type="region of interest" description="Disordered" evidence="13">
    <location>
        <begin position="104"/>
        <end position="133"/>
    </location>
</feature>
<evidence type="ECO:0000256" key="10">
    <source>
        <dbReference type="ARBA" id="ARBA00023242"/>
    </source>
</evidence>
<comment type="similarity">
    <text evidence="4">Belongs to the DASH complex SPC19 family.</text>
</comment>
<evidence type="ECO:0000256" key="5">
    <source>
        <dbReference type="ARBA" id="ARBA00016329"/>
    </source>
</evidence>
<keyword evidence="6" id="KW-0158">Chromosome</keyword>
<reference evidence="14 15" key="1">
    <citation type="submission" date="2016-10" db="EMBL/GenBank/DDBJ databases">
        <authorList>
            <person name="Varghese N."/>
        </authorList>
    </citation>
    <scope>NUCLEOTIDE SEQUENCE [LARGE SCALE GENOMIC DNA]</scope>
</reference>
<evidence type="ECO:0000256" key="3">
    <source>
        <dbReference type="ARBA" id="ARBA00004629"/>
    </source>
</evidence>
<evidence type="ECO:0000256" key="13">
    <source>
        <dbReference type="SAM" id="MobiDB-lite"/>
    </source>
</evidence>